<dbReference type="NCBIfam" id="NF041216">
    <property type="entry name" value="CU044_2847_fam"/>
    <property type="match status" value="1"/>
</dbReference>
<proteinExistence type="predicted"/>
<feature type="domain" description="Trypsin-co-occurring" evidence="1">
    <location>
        <begin position="8"/>
        <end position="96"/>
    </location>
</feature>
<evidence type="ECO:0000313" key="2">
    <source>
        <dbReference type="EMBL" id="TQM77447.1"/>
    </source>
</evidence>
<protein>
    <recommendedName>
        <fullName evidence="1">Trypsin-co-occurring domain-containing protein</fullName>
    </recommendedName>
</protein>
<evidence type="ECO:0000259" key="1">
    <source>
        <dbReference type="Pfam" id="PF19493"/>
    </source>
</evidence>
<organism evidence="2 3">
    <name type="scientific">Thermopolyspora flexuosa</name>
    <dbReference type="NCBI Taxonomy" id="103836"/>
    <lineage>
        <taxon>Bacteria</taxon>
        <taxon>Bacillati</taxon>
        <taxon>Actinomycetota</taxon>
        <taxon>Actinomycetes</taxon>
        <taxon>Streptosporangiales</taxon>
        <taxon>Streptosporangiaceae</taxon>
        <taxon>Thermopolyspora</taxon>
    </lineage>
</organism>
<dbReference type="EMBL" id="VFPQ01000001">
    <property type="protein sequence ID" value="TQM77447.1"/>
    <property type="molecule type" value="Genomic_DNA"/>
</dbReference>
<evidence type="ECO:0000313" key="3">
    <source>
        <dbReference type="Proteomes" id="UP000319213"/>
    </source>
</evidence>
<name>A0A543J3P3_9ACTN</name>
<keyword evidence="3" id="KW-1185">Reference proteome</keyword>
<dbReference type="Proteomes" id="UP000319213">
    <property type="component" value="Unassembled WGS sequence"/>
</dbReference>
<gene>
    <name evidence="2" type="ORF">FHX40_4211</name>
</gene>
<dbReference type="InterPro" id="IPR045794">
    <property type="entry name" value="Trypco1"/>
</dbReference>
<reference evidence="2 3" key="1">
    <citation type="submission" date="2019-06" db="EMBL/GenBank/DDBJ databases">
        <title>Sequencing the genomes of 1000 actinobacteria strains.</title>
        <authorList>
            <person name="Klenk H.-P."/>
        </authorList>
    </citation>
    <scope>NUCLEOTIDE SEQUENCE [LARGE SCALE GENOMIC DNA]</scope>
    <source>
        <strain evidence="2 3">DSM 43186</strain>
    </source>
</reference>
<sequence>MATTVSYQLDPETTVQFEVESVPGYRPAGAGEIVGQVRTAVEPAIRAAQMVLERAKLARPKTVEVTFGIKVSGTANWFVAKAATEGNFQVSLTWEQSYTDQKAEQVAG</sequence>
<accession>A0A543J3P3</accession>
<dbReference type="AlphaFoldDB" id="A0A543J3P3"/>
<dbReference type="RefSeq" id="WP_189136171.1">
    <property type="nucleotide sequence ID" value="NZ_BMPV01000002.1"/>
</dbReference>
<dbReference type="Pfam" id="PF19493">
    <property type="entry name" value="Trypco1"/>
    <property type="match status" value="1"/>
</dbReference>
<comment type="caution">
    <text evidence="2">The sequence shown here is derived from an EMBL/GenBank/DDBJ whole genome shotgun (WGS) entry which is preliminary data.</text>
</comment>